<evidence type="ECO:0000313" key="6">
    <source>
        <dbReference type="WBParaSite" id="PDA_v2.g18671.t1"/>
    </source>
</evidence>
<keyword evidence="2" id="KW-0804">Transcription</keyword>
<dbReference type="SUPFAM" id="SSF48508">
    <property type="entry name" value="Nuclear receptor ligand-binding domain"/>
    <property type="match status" value="1"/>
</dbReference>
<keyword evidence="1" id="KW-0805">Transcription regulation</keyword>
<evidence type="ECO:0000256" key="2">
    <source>
        <dbReference type="ARBA" id="ARBA00023163"/>
    </source>
</evidence>
<sequence length="289" mass="33536">MRKECVDSSSEHRRLSVSLDDAIASTSVSPILQTSHILSYFEKLHSTFFERQISLYKFMSCENPIFFQNQQFQPMTMETHNYMEKGSADLVATLLTENFPIFQNLSKTDKQKIFGPFAVRFINLHRCWLTSKYSLDNEKLAFHYRIYYHFDDIEKLFGEEAKREDIRKLISPMHSILLRFSQKIGNLDLSEMERGSLIGLILYQQMEVHEMKVTFASEAQKNLLIALHTHLIQIHGITSGGLRFAQIVSTLTDLEMISNSWNNMIILGNLAVPRYHEIFLLVSDTLSPK</sequence>
<protein>
    <submittedName>
        <fullName evidence="6">NR LBD domain-containing protein</fullName>
    </submittedName>
</protein>
<dbReference type="Pfam" id="PF00104">
    <property type="entry name" value="Hormone_recep"/>
    <property type="match status" value="1"/>
</dbReference>
<dbReference type="PANTHER" id="PTHR46011">
    <property type="entry name" value="NUCLEAR HORMONE RECEPTOR FAMILY MEMBER NHR-86-RELATED"/>
    <property type="match status" value="1"/>
</dbReference>
<keyword evidence="5" id="KW-1185">Reference proteome</keyword>
<dbReference type="WBParaSite" id="PDA_v2.g18671.t1">
    <property type="protein sequence ID" value="PDA_v2.g18671.t1"/>
    <property type="gene ID" value="PDA_v2.g18671"/>
</dbReference>
<dbReference type="SMART" id="SM00430">
    <property type="entry name" value="HOLI"/>
    <property type="match status" value="1"/>
</dbReference>
<dbReference type="PANTHER" id="PTHR46011:SF6">
    <property type="entry name" value="HIGH ZINC ACTIVATED NUCLEAR RECEPTOR PROTEIN"/>
    <property type="match status" value="1"/>
</dbReference>
<dbReference type="InterPro" id="IPR000536">
    <property type="entry name" value="Nucl_hrmn_rcpt_lig-bd"/>
</dbReference>
<proteinExistence type="predicted"/>
<keyword evidence="3" id="KW-0675">Receptor</keyword>
<dbReference type="InterPro" id="IPR035500">
    <property type="entry name" value="NHR-like_dom_sf"/>
</dbReference>
<dbReference type="AlphaFoldDB" id="A0A914PRB3"/>
<feature type="domain" description="NR LBD" evidence="4">
    <location>
        <begin position="33"/>
        <end position="287"/>
    </location>
</feature>
<name>A0A914PRB3_9BILA</name>
<evidence type="ECO:0000256" key="3">
    <source>
        <dbReference type="ARBA" id="ARBA00023170"/>
    </source>
</evidence>
<accession>A0A914PRB3</accession>
<evidence type="ECO:0000256" key="1">
    <source>
        <dbReference type="ARBA" id="ARBA00023015"/>
    </source>
</evidence>
<reference evidence="6" key="1">
    <citation type="submission" date="2022-11" db="UniProtKB">
        <authorList>
            <consortium name="WormBaseParasite"/>
        </authorList>
    </citation>
    <scope>IDENTIFICATION</scope>
</reference>
<organism evidence="5 6">
    <name type="scientific">Panagrolaimus davidi</name>
    <dbReference type="NCBI Taxonomy" id="227884"/>
    <lineage>
        <taxon>Eukaryota</taxon>
        <taxon>Metazoa</taxon>
        <taxon>Ecdysozoa</taxon>
        <taxon>Nematoda</taxon>
        <taxon>Chromadorea</taxon>
        <taxon>Rhabditida</taxon>
        <taxon>Tylenchina</taxon>
        <taxon>Panagrolaimomorpha</taxon>
        <taxon>Panagrolaimoidea</taxon>
        <taxon>Panagrolaimidae</taxon>
        <taxon>Panagrolaimus</taxon>
    </lineage>
</organism>
<dbReference type="Gene3D" id="1.10.565.10">
    <property type="entry name" value="Retinoid X Receptor"/>
    <property type="match status" value="1"/>
</dbReference>
<dbReference type="Proteomes" id="UP000887578">
    <property type="component" value="Unplaced"/>
</dbReference>
<dbReference type="PROSITE" id="PS51843">
    <property type="entry name" value="NR_LBD"/>
    <property type="match status" value="1"/>
</dbReference>
<dbReference type="GO" id="GO:0003700">
    <property type="term" value="F:DNA-binding transcription factor activity"/>
    <property type="evidence" value="ECO:0007669"/>
    <property type="project" value="TreeGrafter"/>
</dbReference>
<evidence type="ECO:0000313" key="5">
    <source>
        <dbReference type="Proteomes" id="UP000887578"/>
    </source>
</evidence>
<evidence type="ECO:0000259" key="4">
    <source>
        <dbReference type="PROSITE" id="PS51843"/>
    </source>
</evidence>
<dbReference type="GO" id="GO:0005634">
    <property type="term" value="C:nucleus"/>
    <property type="evidence" value="ECO:0007669"/>
    <property type="project" value="TreeGrafter"/>
</dbReference>